<evidence type="ECO:0000313" key="2">
    <source>
        <dbReference type="EMBL" id="OMH84079.1"/>
    </source>
</evidence>
<evidence type="ECO:0000313" key="3">
    <source>
        <dbReference type="Proteomes" id="UP000188320"/>
    </source>
</evidence>
<name>A0A1R1PT30_ZANCU</name>
<dbReference type="AlphaFoldDB" id="A0A1R1PT30"/>
<comment type="caution">
    <text evidence="2">The sequence shown here is derived from an EMBL/GenBank/DDBJ whole genome shotgun (WGS) entry which is preliminary data.</text>
</comment>
<keyword evidence="1" id="KW-1133">Transmembrane helix</keyword>
<evidence type="ECO:0000256" key="1">
    <source>
        <dbReference type="SAM" id="Phobius"/>
    </source>
</evidence>
<feature type="transmembrane region" description="Helical" evidence="1">
    <location>
        <begin position="20"/>
        <end position="37"/>
    </location>
</feature>
<reference evidence="3" key="1">
    <citation type="submission" date="2017-01" db="EMBL/GenBank/DDBJ databases">
        <authorList>
            <person name="Wang Y."/>
            <person name="White M."/>
            <person name="Kvist S."/>
            <person name="Moncalvo J.-M."/>
        </authorList>
    </citation>
    <scope>NUCLEOTIDE SEQUENCE [LARGE SCALE GENOMIC DNA]</scope>
    <source>
        <strain evidence="3">COL-18-3</strain>
    </source>
</reference>
<feature type="transmembrane region" description="Helical" evidence="1">
    <location>
        <begin position="58"/>
        <end position="79"/>
    </location>
</feature>
<feature type="transmembrane region" description="Helical" evidence="1">
    <location>
        <begin position="127"/>
        <end position="151"/>
    </location>
</feature>
<keyword evidence="1" id="KW-0812">Transmembrane</keyword>
<accession>A0A1R1PT30</accession>
<gene>
    <name evidence="2" type="ORF">AX774_g2402</name>
</gene>
<dbReference type="EMBL" id="LSSK01000256">
    <property type="protein sequence ID" value="OMH84079.1"/>
    <property type="molecule type" value="Genomic_DNA"/>
</dbReference>
<keyword evidence="3" id="KW-1185">Reference proteome</keyword>
<protein>
    <submittedName>
        <fullName evidence="2">Uncharacterized protein</fullName>
    </submittedName>
</protein>
<sequence>MLPVITPIIVYNTPVTRTGAMLMIAIYFTVAGKPQFLSIPEAPATKIIVPKNIQRKPISMKLVVSIDQGFVIIFAGFIIKLFKTAPSLYSLKLVATSESVMYITPIMYPELWISDICLVNTFAISSFFFVGCLPLVSLLYYLLLLLLSFSFCTTW</sequence>
<dbReference type="Proteomes" id="UP000188320">
    <property type="component" value="Unassembled WGS sequence"/>
</dbReference>
<organism evidence="2 3">
    <name type="scientific">Zancudomyces culisetae</name>
    <name type="common">Gut fungus</name>
    <name type="synonym">Smittium culisetae</name>
    <dbReference type="NCBI Taxonomy" id="1213189"/>
    <lineage>
        <taxon>Eukaryota</taxon>
        <taxon>Fungi</taxon>
        <taxon>Fungi incertae sedis</taxon>
        <taxon>Zoopagomycota</taxon>
        <taxon>Kickxellomycotina</taxon>
        <taxon>Harpellomycetes</taxon>
        <taxon>Harpellales</taxon>
        <taxon>Legeriomycetaceae</taxon>
        <taxon>Zancudomyces</taxon>
    </lineage>
</organism>
<keyword evidence="1" id="KW-0472">Membrane</keyword>
<proteinExistence type="predicted"/>